<organism evidence="1 2">
    <name type="scientific">Sphaerospermopsis kisseleviana CS-549</name>
    <dbReference type="NCBI Taxonomy" id="3021783"/>
    <lineage>
        <taxon>Bacteria</taxon>
        <taxon>Bacillati</taxon>
        <taxon>Cyanobacteriota</taxon>
        <taxon>Cyanophyceae</taxon>
        <taxon>Nostocales</taxon>
        <taxon>Aphanizomenonaceae</taxon>
        <taxon>Sphaerospermopsis</taxon>
        <taxon>Sphaerospermopsis kisseleviana</taxon>
    </lineage>
</organism>
<gene>
    <name evidence="1" type="ORF">PN497_20115</name>
</gene>
<keyword evidence="2" id="KW-1185">Reference proteome</keyword>
<accession>A0ABT4ZW51</accession>
<comment type="caution">
    <text evidence="1">The sequence shown here is derived from an EMBL/GenBank/DDBJ whole genome shotgun (WGS) entry which is preliminary data.</text>
</comment>
<evidence type="ECO:0000313" key="1">
    <source>
        <dbReference type="EMBL" id="MDB9443638.1"/>
    </source>
</evidence>
<sequence length="58" mass="7003">METDYFDIKIEFPELQLEPDPELAELQQHLKQSFYNILLHKNRVLKSKLSPHKKPKKQ</sequence>
<name>A0ABT4ZW51_9CYAN</name>
<dbReference type="Proteomes" id="UP001211711">
    <property type="component" value="Unassembled WGS sequence"/>
</dbReference>
<evidence type="ECO:0000313" key="2">
    <source>
        <dbReference type="Proteomes" id="UP001211711"/>
    </source>
</evidence>
<reference evidence="1 2" key="1">
    <citation type="submission" date="2023-01" db="EMBL/GenBank/DDBJ databases">
        <title>Genomes from the Australian National Cyanobacteria Reference Collection.</title>
        <authorList>
            <person name="Willis A."/>
            <person name="Lee E.M.F."/>
        </authorList>
    </citation>
    <scope>NUCLEOTIDE SEQUENCE [LARGE SCALE GENOMIC DNA]</scope>
    <source>
        <strain evidence="1 2">CS-549</strain>
    </source>
</reference>
<proteinExistence type="predicted"/>
<dbReference type="EMBL" id="JAQMTI010000256">
    <property type="protein sequence ID" value="MDB9443638.1"/>
    <property type="molecule type" value="Genomic_DNA"/>
</dbReference>
<dbReference type="RefSeq" id="WP_272110788.1">
    <property type="nucleotide sequence ID" value="NZ_JAQMTI010000256.1"/>
</dbReference>
<protein>
    <submittedName>
        <fullName evidence="1">Uncharacterized protein</fullName>
    </submittedName>
</protein>